<evidence type="ECO:0000256" key="10">
    <source>
        <dbReference type="SAM" id="MobiDB-lite"/>
    </source>
</evidence>
<dbReference type="SUPFAM" id="SSF50044">
    <property type="entry name" value="SH3-domain"/>
    <property type="match status" value="1"/>
</dbReference>
<dbReference type="CDD" id="cd11855">
    <property type="entry name" value="SH3_Sho1p"/>
    <property type="match status" value="1"/>
</dbReference>
<feature type="domain" description="SH3" evidence="12">
    <location>
        <begin position="252"/>
        <end position="311"/>
    </location>
</feature>
<evidence type="ECO:0000259" key="12">
    <source>
        <dbReference type="PROSITE" id="PS50002"/>
    </source>
</evidence>
<evidence type="ECO:0000256" key="11">
    <source>
        <dbReference type="SAM" id="Phobius"/>
    </source>
</evidence>
<proteinExistence type="inferred from homology"/>
<keyword evidence="8 11" id="KW-0472">Membrane</keyword>
<reference evidence="13" key="1">
    <citation type="submission" date="2018-04" db="EMBL/GenBank/DDBJ databases">
        <title>Whole genome sequencing of Hypsizygus marmoreus.</title>
        <authorList>
            <person name="Choi I.-G."/>
            <person name="Min B."/>
            <person name="Kim J.-G."/>
            <person name="Kim S."/>
            <person name="Oh Y.-L."/>
            <person name="Kong W.-S."/>
            <person name="Park H."/>
            <person name="Jeong J."/>
            <person name="Song E.-S."/>
        </authorList>
    </citation>
    <scope>NUCLEOTIDE SEQUENCE [LARGE SCALE GENOMIC DNA]</scope>
    <source>
        <strain evidence="13">51987-8</strain>
    </source>
</reference>
<dbReference type="InParanoid" id="A0A369J4M5"/>
<dbReference type="AlphaFoldDB" id="A0A369J4M5"/>
<evidence type="ECO:0000256" key="7">
    <source>
        <dbReference type="ARBA" id="ARBA00023016"/>
    </source>
</evidence>
<keyword evidence="5 11" id="KW-0812">Transmembrane</keyword>
<keyword evidence="6 11" id="KW-1133">Transmembrane helix</keyword>
<evidence type="ECO:0000256" key="8">
    <source>
        <dbReference type="ARBA" id="ARBA00023136"/>
    </source>
</evidence>
<evidence type="ECO:0000256" key="1">
    <source>
        <dbReference type="ARBA" id="ARBA00004651"/>
    </source>
</evidence>
<dbReference type="InterPro" id="IPR001452">
    <property type="entry name" value="SH3_domain"/>
</dbReference>
<evidence type="ECO:0000256" key="5">
    <source>
        <dbReference type="ARBA" id="ARBA00022692"/>
    </source>
</evidence>
<dbReference type="GO" id="GO:0005886">
    <property type="term" value="C:plasma membrane"/>
    <property type="evidence" value="ECO:0007669"/>
    <property type="project" value="UniProtKB-SubCell"/>
</dbReference>
<feature type="compositionally biased region" description="Polar residues" evidence="10">
    <location>
        <begin position="158"/>
        <end position="175"/>
    </location>
</feature>
<keyword evidence="4" id="KW-1003">Cell membrane</keyword>
<dbReference type="PROSITE" id="PS50002">
    <property type="entry name" value="SH3"/>
    <property type="match status" value="1"/>
</dbReference>
<feature type="transmembrane region" description="Helical" evidence="11">
    <location>
        <begin position="26"/>
        <end position="48"/>
    </location>
</feature>
<name>A0A369J4M5_HYPMA</name>
<comment type="subcellular location">
    <subcellularLocation>
        <location evidence="1">Cell membrane</location>
        <topology evidence="1">Multi-pass membrane protein</topology>
    </subcellularLocation>
</comment>
<dbReference type="Proteomes" id="UP000076154">
    <property type="component" value="Unassembled WGS sequence"/>
</dbReference>
<dbReference type="Gene3D" id="2.30.30.40">
    <property type="entry name" value="SH3 Domains"/>
    <property type="match status" value="1"/>
</dbReference>
<evidence type="ECO:0000256" key="9">
    <source>
        <dbReference type="PROSITE-ProRule" id="PRU00192"/>
    </source>
</evidence>
<evidence type="ECO:0000313" key="14">
    <source>
        <dbReference type="Proteomes" id="UP000076154"/>
    </source>
</evidence>
<dbReference type="STRING" id="39966.A0A369J4M5"/>
<accession>A0A369J4M5</accession>
<dbReference type="Pfam" id="PF00018">
    <property type="entry name" value="SH3_1"/>
    <property type="match status" value="1"/>
</dbReference>
<evidence type="ECO:0000313" key="13">
    <source>
        <dbReference type="EMBL" id="RDB14643.1"/>
    </source>
</evidence>
<keyword evidence="7" id="KW-0346">Stress response</keyword>
<protein>
    <submittedName>
        <fullName evidence="13">High osmolarity signaling protein SHO1</fullName>
    </submittedName>
</protein>
<feature type="transmembrane region" description="Helical" evidence="11">
    <location>
        <begin position="120"/>
        <end position="141"/>
    </location>
</feature>
<feature type="transmembrane region" description="Helical" evidence="11">
    <location>
        <begin position="60"/>
        <end position="80"/>
    </location>
</feature>
<keyword evidence="3 9" id="KW-0728">SH3 domain</keyword>
<gene>
    <name evidence="13" type="primary">SHO1_1</name>
    <name evidence="13" type="ORF">Hypma_016510</name>
</gene>
<dbReference type="SMART" id="SM00326">
    <property type="entry name" value="SH3"/>
    <property type="match status" value="1"/>
</dbReference>
<keyword evidence="14" id="KW-1185">Reference proteome</keyword>
<dbReference type="OrthoDB" id="5983572at2759"/>
<dbReference type="InterPro" id="IPR036028">
    <property type="entry name" value="SH3-like_dom_sf"/>
</dbReference>
<feature type="region of interest" description="Disordered" evidence="10">
    <location>
        <begin position="158"/>
        <end position="247"/>
    </location>
</feature>
<dbReference type="EMBL" id="LUEZ02000096">
    <property type="protein sequence ID" value="RDB14643.1"/>
    <property type="molecule type" value="Genomic_DNA"/>
</dbReference>
<evidence type="ECO:0000256" key="3">
    <source>
        <dbReference type="ARBA" id="ARBA00022443"/>
    </source>
</evidence>
<evidence type="ECO:0000256" key="6">
    <source>
        <dbReference type="ARBA" id="ARBA00022989"/>
    </source>
</evidence>
<dbReference type="PRINTS" id="PR00452">
    <property type="entry name" value="SH3DOMAIN"/>
</dbReference>
<evidence type="ECO:0000256" key="2">
    <source>
        <dbReference type="ARBA" id="ARBA00009739"/>
    </source>
</evidence>
<evidence type="ECO:0000256" key="4">
    <source>
        <dbReference type="ARBA" id="ARBA00022475"/>
    </source>
</evidence>
<comment type="similarity">
    <text evidence="2">Belongs to the SHO1 family.</text>
</comment>
<organism evidence="13 14">
    <name type="scientific">Hypsizygus marmoreus</name>
    <name type="common">White beech mushroom</name>
    <name type="synonym">Agaricus marmoreus</name>
    <dbReference type="NCBI Taxonomy" id="39966"/>
    <lineage>
        <taxon>Eukaryota</taxon>
        <taxon>Fungi</taxon>
        <taxon>Dikarya</taxon>
        <taxon>Basidiomycota</taxon>
        <taxon>Agaricomycotina</taxon>
        <taxon>Agaricomycetes</taxon>
        <taxon>Agaricomycetidae</taxon>
        <taxon>Agaricales</taxon>
        <taxon>Tricholomatineae</taxon>
        <taxon>Lyophyllaceae</taxon>
        <taxon>Hypsizygus</taxon>
    </lineage>
</organism>
<comment type="caution">
    <text evidence="13">The sequence shown here is derived from an EMBL/GenBank/DDBJ whole genome shotgun (WGS) entry which is preliminary data.</text>
</comment>
<dbReference type="InterPro" id="IPR035522">
    <property type="entry name" value="Sho1_SH3"/>
</dbReference>
<sequence length="311" mass="33013">MSTAEPARESYPPQRGPILRPLLQSYFFLVTLVLAIIAWFIALVAQAVATAKVGNSSVGVLWFAIFVQAYVIIGLVSGLTTNTLPLYQHTLSTFTSIAIVFAVIGVDRNIYSPSSSSQKALAAGWLITAIVDILWVLYFTVDSNSFIRRIFDTIGGSRTSGSAGRNTSSIPSVRTNVDGFSYPPAPAGGPRSPNGTESKPRESTPVALSADGTRATSGGTTDGRVTSGVPSGGVSGENAAPVPPGATEKSKEFLWRAEAQYSYDAQPEDPNELSFKKGDILEVADKSGKWWEARKSDGTTGIAPSNYLQLI</sequence>
<feature type="transmembrane region" description="Helical" evidence="11">
    <location>
        <begin position="86"/>
        <end position="108"/>
    </location>
</feature>